<dbReference type="EMBL" id="BART01010299">
    <property type="protein sequence ID" value="GAG87588.1"/>
    <property type="molecule type" value="Genomic_DNA"/>
</dbReference>
<protein>
    <submittedName>
        <fullName evidence="1">Uncharacterized protein</fullName>
    </submittedName>
</protein>
<proteinExistence type="predicted"/>
<sequence length="50" mass="5620">MKDEIITAVKSGKFSDPETWDKKRVPGKGVNWIVPDSIEVSMGKLNEDDE</sequence>
<dbReference type="AlphaFoldDB" id="X1BTR8"/>
<organism evidence="1">
    <name type="scientific">marine sediment metagenome</name>
    <dbReference type="NCBI Taxonomy" id="412755"/>
    <lineage>
        <taxon>unclassified sequences</taxon>
        <taxon>metagenomes</taxon>
        <taxon>ecological metagenomes</taxon>
    </lineage>
</organism>
<reference evidence="1" key="1">
    <citation type="journal article" date="2014" name="Front. Microbiol.">
        <title>High frequency of phylogenetically diverse reductive dehalogenase-homologous genes in deep subseafloor sedimentary metagenomes.</title>
        <authorList>
            <person name="Kawai M."/>
            <person name="Futagami T."/>
            <person name="Toyoda A."/>
            <person name="Takaki Y."/>
            <person name="Nishi S."/>
            <person name="Hori S."/>
            <person name="Arai W."/>
            <person name="Tsubouchi T."/>
            <person name="Morono Y."/>
            <person name="Uchiyama I."/>
            <person name="Ito T."/>
            <person name="Fujiyama A."/>
            <person name="Inagaki F."/>
            <person name="Takami H."/>
        </authorList>
    </citation>
    <scope>NUCLEOTIDE SEQUENCE</scope>
    <source>
        <strain evidence="1">Expedition CK06-06</strain>
    </source>
</reference>
<accession>X1BTR8</accession>
<name>X1BTR8_9ZZZZ</name>
<gene>
    <name evidence="1" type="ORF">S01H4_22460</name>
</gene>
<evidence type="ECO:0000313" key="1">
    <source>
        <dbReference type="EMBL" id="GAG87588.1"/>
    </source>
</evidence>
<comment type="caution">
    <text evidence="1">The sequence shown here is derived from an EMBL/GenBank/DDBJ whole genome shotgun (WGS) entry which is preliminary data.</text>
</comment>